<dbReference type="Proteomes" id="UP000742631">
    <property type="component" value="Unassembled WGS sequence"/>
</dbReference>
<gene>
    <name evidence="2" type="ORF">K8W01_19370</name>
</gene>
<keyword evidence="2" id="KW-0378">Hydrolase</keyword>
<dbReference type="PANTHER" id="PTHR43798:SF33">
    <property type="entry name" value="HYDROLASE, PUTATIVE (AFU_ORTHOLOGUE AFUA_2G14860)-RELATED"/>
    <property type="match status" value="1"/>
</dbReference>
<dbReference type="Pfam" id="PF00561">
    <property type="entry name" value="Abhydrolase_1"/>
    <property type="match status" value="1"/>
</dbReference>
<dbReference type="InterPro" id="IPR000073">
    <property type="entry name" value="AB_hydrolase_1"/>
</dbReference>
<dbReference type="Gene3D" id="3.40.50.1820">
    <property type="entry name" value="alpha/beta hydrolase"/>
    <property type="match status" value="1"/>
</dbReference>
<dbReference type="InterPro" id="IPR050266">
    <property type="entry name" value="AB_hydrolase_sf"/>
</dbReference>
<proteinExistence type="predicted"/>
<accession>A0A921E5F5</accession>
<dbReference type="PANTHER" id="PTHR43798">
    <property type="entry name" value="MONOACYLGLYCEROL LIPASE"/>
    <property type="match status" value="1"/>
</dbReference>
<dbReference type="InterPro" id="IPR000639">
    <property type="entry name" value="Epox_hydrolase-like"/>
</dbReference>
<dbReference type="SUPFAM" id="SSF53474">
    <property type="entry name" value="alpha/beta-Hydrolases"/>
    <property type="match status" value="1"/>
</dbReference>
<evidence type="ECO:0000313" key="3">
    <source>
        <dbReference type="Proteomes" id="UP000742631"/>
    </source>
</evidence>
<dbReference type="AlphaFoldDB" id="A0A921E5F5"/>
<evidence type="ECO:0000259" key="1">
    <source>
        <dbReference type="Pfam" id="PF00561"/>
    </source>
</evidence>
<dbReference type="GO" id="GO:0016787">
    <property type="term" value="F:hydrolase activity"/>
    <property type="evidence" value="ECO:0007669"/>
    <property type="project" value="UniProtKB-KW"/>
</dbReference>
<dbReference type="InterPro" id="IPR029058">
    <property type="entry name" value="AB_hydrolase_fold"/>
</dbReference>
<dbReference type="GO" id="GO:0016020">
    <property type="term" value="C:membrane"/>
    <property type="evidence" value="ECO:0007669"/>
    <property type="project" value="TreeGrafter"/>
</dbReference>
<name>A0A921E5F5_9HYPH</name>
<feature type="domain" description="AB hydrolase-1" evidence="1">
    <location>
        <begin position="72"/>
        <end position="313"/>
    </location>
</feature>
<reference evidence="2" key="2">
    <citation type="submission" date="2021-09" db="EMBL/GenBank/DDBJ databases">
        <authorList>
            <person name="Gilroy R."/>
        </authorList>
    </citation>
    <scope>NUCLEOTIDE SEQUENCE</scope>
    <source>
        <strain evidence="2">316</strain>
    </source>
</reference>
<evidence type="ECO:0000313" key="2">
    <source>
        <dbReference type="EMBL" id="HJE25814.1"/>
    </source>
</evidence>
<dbReference type="PRINTS" id="PR00412">
    <property type="entry name" value="EPOXHYDRLASE"/>
</dbReference>
<dbReference type="EMBL" id="DYYG01000063">
    <property type="protein sequence ID" value="HJE25814.1"/>
    <property type="molecule type" value="Genomic_DNA"/>
</dbReference>
<comment type="caution">
    <text evidence="2">The sequence shown here is derived from an EMBL/GenBank/DDBJ whole genome shotgun (WGS) entry which is preliminary data.</text>
</comment>
<organism evidence="2 3">
    <name type="scientific">Methylorubrum populi</name>
    <dbReference type="NCBI Taxonomy" id="223967"/>
    <lineage>
        <taxon>Bacteria</taxon>
        <taxon>Pseudomonadati</taxon>
        <taxon>Pseudomonadota</taxon>
        <taxon>Alphaproteobacteria</taxon>
        <taxon>Hyphomicrobiales</taxon>
        <taxon>Methylobacteriaceae</taxon>
        <taxon>Methylorubrum</taxon>
    </lineage>
</organism>
<reference evidence="2" key="1">
    <citation type="journal article" date="2021" name="PeerJ">
        <title>Extensive microbial diversity within the chicken gut microbiome revealed by metagenomics and culture.</title>
        <authorList>
            <person name="Gilroy R."/>
            <person name="Ravi A."/>
            <person name="Getino M."/>
            <person name="Pursley I."/>
            <person name="Horton D.L."/>
            <person name="Alikhan N.F."/>
            <person name="Baker D."/>
            <person name="Gharbi K."/>
            <person name="Hall N."/>
            <person name="Watson M."/>
            <person name="Adriaenssens E.M."/>
            <person name="Foster-Nyarko E."/>
            <person name="Jarju S."/>
            <person name="Secka A."/>
            <person name="Antonio M."/>
            <person name="Oren A."/>
            <person name="Chaudhuri R.R."/>
            <person name="La Ragione R."/>
            <person name="Hildebrand F."/>
            <person name="Pallen M.J."/>
        </authorList>
    </citation>
    <scope>NUCLEOTIDE SEQUENCE</scope>
    <source>
        <strain evidence="2">316</strain>
    </source>
</reference>
<dbReference type="PRINTS" id="PR00111">
    <property type="entry name" value="ABHYDROLASE"/>
</dbReference>
<sequence length="342" mass="35639">MSLAADLARVALGFLAVALALILAVLVCAAVATRLIAWRVEARYPPADHSIAVDGGRIAYLEDGPGEGARATVVLLHGASANAYDPMEGVGRSLARAGYRVIAFDRPGYGNSDRLAGSEAASPAVQGRALGQALDRLGVGKVILLGHSWSGALVLRMALDRPERVQGLVLVAPVAVPFPPRPLPWWANLALKPPVTWLLTRTVAVPLGLAYLPSVARSVFRPEAPVENYVAASRAPLILRPGPALANIQDLAGLPAALAEQAPHYGTIRLPSVIVAGGADPVVQTELQADPLGRAMPHARRVVLPGAGHMLTYTAAEALVREVDGLTAAGADEITPARRAPE</sequence>
<protein>
    <submittedName>
        <fullName evidence="2">Alpha/beta hydrolase</fullName>
    </submittedName>
</protein>